<dbReference type="InParanoid" id="L9LE49"/>
<reference evidence="2" key="1">
    <citation type="submission" date="2012-07" db="EMBL/GenBank/DDBJ databases">
        <title>Genome of the Chinese tree shrew, a rising model animal genetically related to primates.</title>
        <authorList>
            <person name="Zhang G."/>
            <person name="Fan Y."/>
            <person name="Yao Y."/>
            <person name="Huang Z."/>
        </authorList>
    </citation>
    <scope>NUCLEOTIDE SEQUENCE [LARGE SCALE GENOMIC DNA]</scope>
</reference>
<reference evidence="2" key="2">
    <citation type="journal article" date="2013" name="Nat. Commun.">
        <title>Genome of the Chinese tree shrew.</title>
        <authorList>
            <person name="Fan Y."/>
            <person name="Huang Z.Y."/>
            <person name="Cao C.C."/>
            <person name="Chen C.S."/>
            <person name="Chen Y.X."/>
            <person name="Fan D.D."/>
            <person name="He J."/>
            <person name="Hou H.L."/>
            <person name="Hu L."/>
            <person name="Hu X.T."/>
            <person name="Jiang X.T."/>
            <person name="Lai R."/>
            <person name="Lang Y.S."/>
            <person name="Liang B."/>
            <person name="Liao S.G."/>
            <person name="Mu D."/>
            <person name="Ma Y.Y."/>
            <person name="Niu Y.Y."/>
            <person name="Sun X.Q."/>
            <person name="Xia J.Q."/>
            <person name="Xiao J."/>
            <person name="Xiong Z.Q."/>
            <person name="Xu L."/>
            <person name="Yang L."/>
            <person name="Zhang Y."/>
            <person name="Zhao W."/>
            <person name="Zhao X.D."/>
            <person name="Zheng Y.T."/>
            <person name="Zhou J.M."/>
            <person name="Zhu Y.B."/>
            <person name="Zhang G.J."/>
            <person name="Wang J."/>
            <person name="Yao Y.G."/>
        </authorList>
    </citation>
    <scope>NUCLEOTIDE SEQUENCE [LARGE SCALE GENOMIC DNA]</scope>
</reference>
<evidence type="ECO:0000313" key="1">
    <source>
        <dbReference type="EMBL" id="ELW72979.1"/>
    </source>
</evidence>
<dbReference type="EMBL" id="KB320374">
    <property type="protein sequence ID" value="ELW72979.1"/>
    <property type="molecule type" value="Genomic_DNA"/>
</dbReference>
<name>L9LE49_TUPCH</name>
<gene>
    <name evidence="1" type="ORF">TREES_T100004919</name>
</gene>
<proteinExistence type="predicted"/>
<keyword evidence="2" id="KW-1185">Reference proteome</keyword>
<sequence length="150" mass="16944">MCECELVYVHARVCPAGLGAGRNRNWILEKPETQLSAYRHRGAATNRRGRSLSGWGGDIEDAEFRRDQRKVISKRQGHSWGSVRAVRLPPAERRSQLLSTPRRAALHLPLEQNVQMCNARQSSRFASRCQELCSDCQCGQQLCTLSCSDF</sequence>
<accession>L9LE49</accession>
<evidence type="ECO:0000313" key="2">
    <source>
        <dbReference type="Proteomes" id="UP000011518"/>
    </source>
</evidence>
<organism evidence="1 2">
    <name type="scientific">Tupaia chinensis</name>
    <name type="common">Chinese tree shrew</name>
    <name type="synonym">Tupaia belangeri chinensis</name>
    <dbReference type="NCBI Taxonomy" id="246437"/>
    <lineage>
        <taxon>Eukaryota</taxon>
        <taxon>Metazoa</taxon>
        <taxon>Chordata</taxon>
        <taxon>Craniata</taxon>
        <taxon>Vertebrata</taxon>
        <taxon>Euteleostomi</taxon>
        <taxon>Mammalia</taxon>
        <taxon>Eutheria</taxon>
        <taxon>Euarchontoglires</taxon>
        <taxon>Scandentia</taxon>
        <taxon>Tupaiidae</taxon>
        <taxon>Tupaia</taxon>
    </lineage>
</organism>
<dbReference type="Proteomes" id="UP000011518">
    <property type="component" value="Unassembled WGS sequence"/>
</dbReference>
<protein>
    <submittedName>
        <fullName evidence="1">Uncharacterized protein</fullName>
    </submittedName>
</protein>
<dbReference type="AlphaFoldDB" id="L9LE49"/>